<dbReference type="PROSITE" id="PS51471">
    <property type="entry name" value="FE2OG_OXY"/>
    <property type="match status" value="2"/>
</dbReference>
<evidence type="ECO:0000259" key="7">
    <source>
        <dbReference type="PROSITE" id="PS51471"/>
    </source>
</evidence>
<dbReference type="SUPFAM" id="SSF51197">
    <property type="entry name" value="Clavaminate synthase-like"/>
    <property type="match status" value="2"/>
</dbReference>
<evidence type="ECO:0000313" key="9">
    <source>
        <dbReference type="Proteomes" id="UP000824120"/>
    </source>
</evidence>
<dbReference type="AlphaFoldDB" id="A0A9J6AD43"/>
<reference evidence="8 9" key="1">
    <citation type="submission" date="2020-09" db="EMBL/GenBank/DDBJ databases">
        <title>De no assembly of potato wild relative species, Solanum commersonii.</title>
        <authorList>
            <person name="Cho K."/>
        </authorList>
    </citation>
    <scope>NUCLEOTIDE SEQUENCE [LARGE SCALE GENOMIC DNA]</scope>
    <source>
        <strain evidence="8">LZ3.2</strain>
        <tissue evidence="8">Leaf</tissue>
    </source>
</reference>
<evidence type="ECO:0000313" key="8">
    <source>
        <dbReference type="EMBL" id="KAG5622243.1"/>
    </source>
</evidence>
<feature type="signal peptide" evidence="6">
    <location>
        <begin position="1"/>
        <end position="29"/>
    </location>
</feature>
<dbReference type="GO" id="GO:0009805">
    <property type="term" value="P:coumarin biosynthetic process"/>
    <property type="evidence" value="ECO:0007669"/>
    <property type="project" value="UniProtKB-ARBA"/>
</dbReference>
<evidence type="ECO:0000256" key="4">
    <source>
        <dbReference type="ARBA" id="ARBA00023002"/>
    </source>
</evidence>
<dbReference type="Pfam" id="PF14226">
    <property type="entry name" value="DIOX_N"/>
    <property type="match status" value="1"/>
</dbReference>
<dbReference type="GO" id="GO:0031418">
    <property type="term" value="F:L-ascorbic acid binding"/>
    <property type="evidence" value="ECO:0007669"/>
    <property type="project" value="UniProtKB-KW"/>
</dbReference>
<dbReference type="InterPro" id="IPR005123">
    <property type="entry name" value="Oxoglu/Fe-dep_dioxygenase_dom"/>
</dbReference>
<dbReference type="InterPro" id="IPR050295">
    <property type="entry name" value="Plant_2OG-oxidoreductases"/>
</dbReference>
<keyword evidence="9" id="KW-1185">Reference proteome</keyword>
<dbReference type="GO" id="GO:0016706">
    <property type="term" value="F:2-oxoglutarate-dependent dioxygenase activity"/>
    <property type="evidence" value="ECO:0007669"/>
    <property type="project" value="UniProtKB-ARBA"/>
</dbReference>
<dbReference type="EMBL" id="JACXVP010000002">
    <property type="protein sequence ID" value="KAG5622243.1"/>
    <property type="molecule type" value="Genomic_DNA"/>
</dbReference>
<accession>A0A9J6AD43</accession>
<dbReference type="Pfam" id="PF03171">
    <property type="entry name" value="2OG-FeII_Oxy"/>
    <property type="match status" value="2"/>
</dbReference>
<organism evidence="8 9">
    <name type="scientific">Solanum commersonii</name>
    <name type="common">Commerson's wild potato</name>
    <name type="synonym">Commerson's nightshade</name>
    <dbReference type="NCBI Taxonomy" id="4109"/>
    <lineage>
        <taxon>Eukaryota</taxon>
        <taxon>Viridiplantae</taxon>
        <taxon>Streptophyta</taxon>
        <taxon>Embryophyta</taxon>
        <taxon>Tracheophyta</taxon>
        <taxon>Spermatophyta</taxon>
        <taxon>Magnoliopsida</taxon>
        <taxon>eudicotyledons</taxon>
        <taxon>Gunneridae</taxon>
        <taxon>Pentapetalae</taxon>
        <taxon>asterids</taxon>
        <taxon>lamiids</taxon>
        <taxon>Solanales</taxon>
        <taxon>Solanaceae</taxon>
        <taxon>Solanoideae</taxon>
        <taxon>Solaneae</taxon>
        <taxon>Solanum</taxon>
    </lineage>
</organism>
<dbReference type="GO" id="GO:0046872">
    <property type="term" value="F:metal ion binding"/>
    <property type="evidence" value="ECO:0007669"/>
    <property type="project" value="UniProtKB-KW"/>
</dbReference>
<comment type="similarity">
    <text evidence="1">Belongs to the iron/ascorbate-dependent oxidoreductase family.</text>
</comment>
<sequence length="544" mass="61659">MFAFYAPWIPTACLIWMDLLLLQQKQMESTPGKLYLGKSLLVPSVQELAKQHLTIIPDRYVRPEQETPVISTGASVPVIDVKKLISGDSMDSELQELHSACQQWGFLQGHLGSILQRNQEPSNDHHRVIGLSSHSDPCVLTILFQLNETEGLQVRKDDIWVPIKPLPNALIVNVGDMMEILSNGPANSLTGPHNPPIFRRVSVHKYLQDFFARKLDRKSNLDFMKLMMEEARSRKLGGSLKVANVQELAKQQLAGVPPRYIRINDDENQLYNSSILLPHQLAPVIDMEIIKDDDDTELNRFHLACKEWGFFQLVNHGVSSSLMEKVKSEIKSFFDLPMEEKKKFEQEDGNVEGYGQAFVVSEEQKDALEQYSTALKELAMKILYVMTRALGMKAEELNVLFEKDATQMMRINYYPPCPQPDRVNETEGLQIKKDGAWIPVPYRLDAFVVNIGDILEIVTNGIYKSIEHRAILNKDKERISIATFLSPKLNGDLGPADSLLTPQSPAKYRRIGVADYFKRFISRELVGKSYIDTLRIGNGYDGSN</sequence>
<keyword evidence="3" id="KW-0847">Vitamin C</keyword>
<dbReference type="OrthoDB" id="288590at2759"/>
<keyword evidence="2" id="KW-0479">Metal-binding</keyword>
<evidence type="ECO:0000256" key="6">
    <source>
        <dbReference type="SAM" id="SignalP"/>
    </source>
</evidence>
<proteinExistence type="inferred from homology"/>
<feature type="chain" id="PRO_5039902977" description="Fe2OG dioxygenase domain-containing protein" evidence="6">
    <location>
        <begin position="30"/>
        <end position="544"/>
    </location>
</feature>
<keyword evidence="5" id="KW-0408">Iron</keyword>
<name>A0A9J6AD43_SOLCO</name>
<dbReference type="Proteomes" id="UP000824120">
    <property type="component" value="Chromosome 2"/>
</dbReference>
<evidence type="ECO:0000256" key="1">
    <source>
        <dbReference type="ARBA" id="ARBA00008056"/>
    </source>
</evidence>
<dbReference type="InterPro" id="IPR026992">
    <property type="entry name" value="DIOX_N"/>
</dbReference>
<comment type="caution">
    <text evidence="8">The sequence shown here is derived from an EMBL/GenBank/DDBJ whole genome shotgun (WGS) entry which is preliminary data.</text>
</comment>
<dbReference type="PANTHER" id="PTHR47991">
    <property type="entry name" value="OXOGLUTARATE/IRON-DEPENDENT DIOXYGENASE"/>
    <property type="match status" value="1"/>
</dbReference>
<evidence type="ECO:0000256" key="2">
    <source>
        <dbReference type="ARBA" id="ARBA00022723"/>
    </source>
</evidence>
<dbReference type="Gene3D" id="2.60.120.330">
    <property type="entry name" value="B-lactam Antibiotic, Isopenicillin N Synthase, Chain"/>
    <property type="match status" value="3"/>
</dbReference>
<evidence type="ECO:0000256" key="3">
    <source>
        <dbReference type="ARBA" id="ARBA00022896"/>
    </source>
</evidence>
<dbReference type="InterPro" id="IPR027443">
    <property type="entry name" value="IPNS-like_sf"/>
</dbReference>
<feature type="domain" description="Fe2OG dioxygenase" evidence="7">
    <location>
        <begin position="110"/>
        <end position="214"/>
    </location>
</feature>
<protein>
    <recommendedName>
        <fullName evidence="7">Fe2OG dioxygenase domain-containing protein</fullName>
    </recommendedName>
</protein>
<feature type="domain" description="Fe2OG dioxygenase" evidence="7">
    <location>
        <begin position="343"/>
        <end position="487"/>
    </location>
</feature>
<keyword evidence="4" id="KW-0560">Oxidoreductase</keyword>
<keyword evidence="6" id="KW-0732">Signal</keyword>
<dbReference type="GO" id="GO:0002238">
    <property type="term" value="P:response to molecule of fungal origin"/>
    <property type="evidence" value="ECO:0007669"/>
    <property type="project" value="UniProtKB-ARBA"/>
</dbReference>
<evidence type="ECO:0000256" key="5">
    <source>
        <dbReference type="ARBA" id="ARBA00023004"/>
    </source>
</evidence>
<dbReference type="InterPro" id="IPR044861">
    <property type="entry name" value="IPNS-like_FE2OG_OXY"/>
</dbReference>
<gene>
    <name evidence="8" type="ORF">H5410_007461</name>
</gene>